<dbReference type="PROSITE" id="PS50943">
    <property type="entry name" value="HTH_CROC1"/>
    <property type="match status" value="1"/>
</dbReference>
<gene>
    <name evidence="2" type="ORF">SAMN05443428_1564</name>
</gene>
<dbReference type="GO" id="GO:0003677">
    <property type="term" value="F:DNA binding"/>
    <property type="evidence" value="ECO:0007669"/>
    <property type="project" value="InterPro"/>
</dbReference>
<feature type="domain" description="HTH cro/C1-type" evidence="1">
    <location>
        <begin position="15"/>
        <end position="69"/>
    </location>
</feature>
<dbReference type="InterPro" id="IPR001387">
    <property type="entry name" value="Cro/C1-type_HTH"/>
</dbReference>
<name>A0A1T4YHN1_9CLOT</name>
<dbReference type="STRING" id="1147123.SAMN05443428_1564"/>
<dbReference type="EMBL" id="FUYH01000056">
    <property type="protein sequence ID" value="SKB01296.1"/>
    <property type="molecule type" value="Genomic_DNA"/>
</dbReference>
<accession>A0A1T4YHN1</accession>
<sequence>MEYQENIGDNMKWRLKEQIDKNGDTLEELANYLEITYQTLSKKMNEHVDFTRTEIKKIKSRYNLTAEQIEYIFFTD</sequence>
<reference evidence="3" key="1">
    <citation type="submission" date="2017-02" db="EMBL/GenBank/DDBJ databases">
        <authorList>
            <person name="Varghese N."/>
            <person name="Submissions S."/>
        </authorList>
    </citation>
    <scope>NUCLEOTIDE SEQUENCE [LARGE SCALE GENOMIC DNA]</scope>
    <source>
        <strain evidence="3">USBA 833</strain>
    </source>
</reference>
<evidence type="ECO:0000313" key="3">
    <source>
        <dbReference type="Proteomes" id="UP000190105"/>
    </source>
</evidence>
<dbReference type="Proteomes" id="UP000190105">
    <property type="component" value="Unassembled WGS sequence"/>
</dbReference>
<dbReference type="SUPFAM" id="SSF47413">
    <property type="entry name" value="lambda repressor-like DNA-binding domains"/>
    <property type="match status" value="1"/>
</dbReference>
<protein>
    <recommendedName>
        <fullName evidence="1">HTH cro/C1-type domain-containing protein</fullName>
    </recommendedName>
</protein>
<dbReference type="AlphaFoldDB" id="A0A1T4YHN1"/>
<dbReference type="InterPro" id="IPR010982">
    <property type="entry name" value="Lambda_DNA-bd_dom_sf"/>
</dbReference>
<keyword evidence="3" id="KW-1185">Reference proteome</keyword>
<evidence type="ECO:0000259" key="1">
    <source>
        <dbReference type="PROSITE" id="PS50943"/>
    </source>
</evidence>
<evidence type="ECO:0000313" key="2">
    <source>
        <dbReference type="EMBL" id="SKB01296.1"/>
    </source>
</evidence>
<dbReference type="CDD" id="cd00093">
    <property type="entry name" value="HTH_XRE"/>
    <property type="match status" value="1"/>
</dbReference>
<organism evidence="2 3">
    <name type="scientific">Caloramator quimbayensis</name>
    <dbReference type="NCBI Taxonomy" id="1147123"/>
    <lineage>
        <taxon>Bacteria</taxon>
        <taxon>Bacillati</taxon>
        <taxon>Bacillota</taxon>
        <taxon>Clostridia</taxon>
        <taxon>Eubacteriales</taxon>
        <taxon>Clostridiaceae</taxon>
        <taxon>Caloramator</taxon>
    </lineage>
</organism>
<proteinExistence type="predicted"/>